<dbReference type="SMART" id="SM00710">
    <property type="entry name" value="PbH1"/>
    <property type="match status" value="5"/>
</dbReference>
<dbReference type="CDD" id="cd14251">
    <property type="entry name" value="PL-6"/>
    <property type="match status" value="1"/>
</dbReference>
<dbReference type="Gene3D" id="2.160.20.10">
    <property type="entry name" value="Single-stranded right-handed beta-helix, Pectin lyase-like"/>
    <property type="match status" value="1"/>
</dbReference>
<dbReference type="Pfam" id="PF14592">
    <property type="entry name" value="Chondroitinas_B"/>
    <property type="match status" value="1"/>
</dbReference>
<dbReference type="PROSITE" id="PS50022">
    <property type="entry name" value="FA58C_3"/>
    <property type="match status" value="1"/>
</dbReference>
<dbReference type="InterPro" id="IPR011050">
    <property type="entry name" value="Pectin_lyase_fold/virulence"/>
</dbReference>
<proteinExistence type="predicted"/>
<keyword evidence="1" id="KW-0732">Signal</keyword>
<dbReference type="Pfam" id="PF00754">
    <property type="entry name" value="F5_F8_type_C"/>
    <property type="match status" value="1"/>
</dbReference>
<gene>
    <name evidence="3" type="ORF">QFZ53_003752</name>
</gene>
<dbReference type="RefSeq" id="WP_307298975.1">
    <property type="nucleotide sequence ID" value="NZ_JAUSXV010000001.1"/>
</dbReference>
<dbReference type="SUPFAM" id="SSF51126">
    <property type="entry name" value="Pectin lyase-like"/>
    <property type="match status" value="1"/>
</dbReference>
<dbReference type="InterPro" id="IPR008979">
    <property type="entry name" value="Galactose-bd-like_sf"/>
</dbReference>
<keyword evidence="4" id="KW-1185">Reference proteome</keyword>
<sequence length="644" mass="67089">MMKTTHRAIAVLAAATLALTCVPAAASAAEIAPQSAAPALPSGQAGPLIAAEVGPLADALISQGRPVTASSLETSAFPASAAVDGSSTTRWASQEGVDPQWITVDLGEGATVSRVLLNWEAAYASKYTVQISADGTNWTTLKDETAGNGGTDDITGLSGTGRYLRIHGTARGTAYGYSLWEVQIYGTPGTPGGSTGQTTTVTSISALQSAINNSDAGDTIVLKNGSYSVSSAVSLGSSASGTSSEPVTIKAETVGGVTLTGSSSFSFSGVHDVSIQGFKFTQSTTIDVGSSSKAVDFIRNEFVFAQSAEHNLIVRSDDSEVAYNWFHGKSTIGVYLGIEGPGTDTVAKNSHIHHNYFSDQTFAGSNGGESIRLGTSPKALSSGGAIVEYNLFEDADGDPEAISVKSSGHTIRYNTIRNSKGGIVLRHGNNNKVLSNYILNGDNGIRIYGNDHVIMNNYVSGISNIDGAIVVGSGTVRDHFVGESTESRKQYDAPDRIRIGLNTVVNNVNGLAGETHRTVEPRNVTIVDNIFQGSTNKLADVPLMQDFYWRGNILWGSAANGNIPTVGYTRVNPQLAQDAAGVWKIGSSSPAVNAAFMTDHGTWVTDDIEGRQRAGVYDVGAHEVTSNAATRAPLTTAKVGPTAP</sequence>
<dbReference type="SUPFAM" id="SSF49785">
    <property type="entry name" value="Galactose-binding domain-like"/>
    <property type="match status" value="1"/>
</dbReference>
<dbReference type="EMBL" id="JAUSXV010000001">
    <property type="protein sequence ID" value="MDQ0649556.1"/>
    <property type="molecule type" value="Genomic_DNA"/>
</dbReference>
<evidence type="ECO:0000256" key="1">
    <source>
        <dbReference type="SAM" id="SignalP"/>
    </source>
</evidence>
<dbReference type="InterPro" id="IPR012334">
    <property type="entry name" value="Pectin_lyas_fold"/>
</dbReference>
<dbReference type="InterPro" id="IPR000421">
    <property type="entry name" value="FA58C"/>
</dbReference>
<dbReference type="InterPro" id="IPR006626">
    <property type="entry name" value="PbH1"/>
</dbReference>
<reference evidence="3 4" key="1">
    <citation type="submission" date="2023-07" db="EMBL/GenBank/DDBJ databases">
        <title>Comparative genomics of wheat-associated soil bacteria to identify genetic determinants of phenazine resistance.</title>
        <authorList>
            <person name="Mouncey N."/>
        </authorList>
    </citation>
    <scope>NUCLEOTIDE SEQUENCE [LARGE SCALE GENOMIC DNA]</scope>
    <source>
        <strain evidence="3 4">W4I9-1</strain>
    </source>
</reference>
<protein>
    <submittedName>
        <fullName evidence="3">Parallel beta-helix repeat protein</fullName>
    </submittedName>
</protein>
<organism evidence="3 4">
    <name type="scientific">Microbacterium natoriense</name>
    <dbReference type="NCBI Taxonomy" id="284570"/>
    <lineage>
        <taxon>Bacteria</taxon>
        <taxon>Bacillati</taxon>
        <taxon>Actinomycetota</taxon>
        <taxon>Actinomycetes</taxon>
        <taxon>Micrococcales</taxon>
        <taxon>Microbacteriaceae</taxon>
        <taxon>Microbacterium</taxon>
    </lineage>
</organism>
<evidence type="ECO:0000259" key="2">
    <source>
        <dbReference type="PROSITE" id="PS50022"/>
    </source>
</evidence>
<name>A0AAW8F183_9MICO</name>
<evidence type="ECO:0000313" key="4">
    <source>
        <dbReference type="Proteomes" id="UP001244427"/>
    </source>
</evidence>
<feature type="signal peptide" evidence="1">
    <location>
        <begin position="1"/>
        <end position="28"/>
    </location>
</feature>
<dbReference type="Proteomes" id="UP001244427">
    <property type="component" value="Unassembled WGS sequence"/>
</dbReference>
<feature type="domain" description="F5/8 type C" evidence="2">
    <location>
        <begin position="48"/>
        <end position="187"/>
    </location>
</feature>
<dbReference type="Gene3D" id="2.60.120.260">
    <property type="entry name" value="Galactose-binding domain-like"/>
    <property type="match status" value="1"/>
</dbReference>
<dbReference type="AlphaFoldDB" id="A0AAW8F183"/>
<comment type="caution">
    <text evidence="3">The sequence shown here is derived from an EMBL/GenBank/DDBJ whole genome shotgun (WGS) entry which is preliminary data.</text>
</comment>
<dbReference type="InterPro" id="IPR039513">
    <property type="entry name" value="PL-6"/>
</dbReference>
<feature type="chain" id="PRO_5043499545" evidence="1">
    <location>
        <begin position="29"/>
        <end position="644"/>
    </location>
</feature>
<accession>A0AAW8F183</accession>
<evidence type="ECO:0000313" key="3">
    <source>
        <dbReference type="EMBL" id="MDQ0649556.1"/>
    </source>
</evidence>